<keyword evidence="1" id="KW-1133">Transmembrane helix</keyword>
<feature type="transmembrane region" description="Helical" evidence="1">
    <location>
        <begin position="7"/>
        <end position="29"/>
    </location>
</feature>
<accession>A0ABZ2XXR3</accession>
<evidence type="ECO:0000256" key="1">
    <source>
        <dbReference type="SAM" id="Phobius"/>
    </source>
</evidence>
<dbReference type="EMBL" id="CP123584">
    <property type="protein sequence ID" value="WZK90092.1"/>
    <property type="molecule type" value="Genomic_DNA"/>
</dbReference>
<keyword evidence="4" id="KW-1185">Reference proteome</keyword>
<dbReference type="InterPro" id="IPR025517">
    <property type="entry name" value="DUF4405"/>
</dbReference>
<dbReference type="Pfam" id="PF14358">
    <property type="entry name" value="DUF4405"/>
    <property type="match status" value="1"/>
</dbReference>
<sequence>MSSLRSWATPLTVGSFLIMGATGVLMFFHIETGLNGFIHEWAGWAMVAGVGAHLAMNWRAFKIYFKRPLAKGIMGVSAVVLLASFVPVSSGGSPVQVVMQAIGQADVETVIALSGQELETGLARLADAGFSTQADTRVQELTGGDRGQQMQIIEVLFSE</sequence>
<feature type="transmembrane region" description="Helical" evidence="1">
    <location>
        <begin position="41"/>
        <end position="61"/>
    </location>
</feature>
<proteinExistence type="predicted"/>
<feature type="domain" description="Flavinylation-associated cytochrome" evidence="2">
    <location>
        <begin position="7"/>
        <end position="58"/>
    </location>
</feature>
<evidence type="ECO:0000313" key="4">
    <source>
        <dbReference type="Proteomes" id="UP001623232"/>
    </source>
</evidence>
<gene>
    <name evidence="3" type="ORF">QEZ52_05975</name>
</gene>
<reference evidence="3 4" key="1">
    <citation type="submission" date="2023-04" db="EMBL/GenBank/DDBJ databases">
        <title>Complete genome sequence of Alisedimentitalea scapharcae.</title>
        <authorList>
            <person name="Rong J.-C."/>
            <person name="Yi M.-L."/>
            <person name="Zhao Q."/>
        </authorList>
    </citation>
    <scope>NUCLEOTIDE SEQUENCE [LARGE SCALE GENOMIC DNA]</scope>
    <source>
        <strain evidence="3 4">KCTC 42119</strain>
    </source>
</reference>
<feature type="transmembrane region" description="Helical" evidence="1">
    <location>
        <begin position="73"/>
        <end position="92"/>
    </location>
</feature>
<keyword evidence="1" id="KW-0812">Transmembrane</keyword>
<evidence type="ECO:0000259" key="2">
    <source>
        <dbReference type="Pfam" id="PF14358"/>
    </source>
</evidence>
<keyword evidence="1" id="KW-0472">Membrane</keyword>
<evidence type="ECO:0000313" key="3">
    <source>
        <dbReference type="EMBL" id="WZK90092.1"/>
    </source>
</evidence>
<dbReference type="Proteomes" id="UP001623232">
    <property type="component" value="Chromosome"/>
</dbReference>
<name>A0ABZ2XXR3_9RHOB</name>
<protein>
    <submittedName>
        <fullName evidence="3">DUF4405 domain-containing protein</fullName>
    </submittedName>
</protein>
<dbReference type="RefSeq" id="WP_406648609.1">
    <property type="nucleotide sequence ID" value="NZ_CP123584.1"/>
</dbReference>
<organism evidence="3 4">
    <name type="scientific">Aliisedimentitalea scapharcae</name>
    <dbReference type="NCBI Taxonomy" id="1524259"/>
    <lineage>
        <taxon>Bacteria</taxon>
        <taxon>Pseudomonadati</taxon>
        <taxon>Pseudomonadota</taxon>
        <taxon>Alphaproteobacteria</taxon>
        <taxon>Rhodobacterales</taxon>
        <taxon>Roseobacteraceae</taxon>
        <taxon>Aliisedimentitalea</taxon>
    </lineage>
</organism>